<reference evidence="3 4" key="1">
    <citation type="journal article" date="2016" name="Nat. Commun.">
        <title>Thousands of microbial genomes shed light on interconnected biogeochemical processes in an aquifer system.</title>
        <authorList>
            <person name="Anantharaman K."/>
            <person name="Brown C.T."/>
            <person name="Hug L.A."/>
            <person name="Sharon I."/>
            <person name="Castelle C.J."/>
            <person name="Probst A.J."/>
            <person name="Thomas B.C."/>
            <person name="Singh A."/>
            <person name="Wilkins M.J."/>
            <person name="Karaoz U."/>
            <person name="Brodie E.L."/>
            <person name="Williams K.H."/>
            <person name="Hubbard S.S."/>
            <person name="Banfield J.F."/>
        </authorList>
    </citation>
    <scope>NUCLEOTIDE SEQUENCE [LARGE SCALE GENOMIC DNA]</scope>
</reference>
<evidence type="ECO:0008006" key="5">
    <source>
        <dbReference type="Google" id="ProtNLM"/>
    </source>
</evidence>
<evidence type="ECO:0000259" key="2">
    <source>
        <dbReference type="Pfam" id="PF13439"/>
    </source>
</evidence>
<dbReference type="STRING" id="1801990.A2V69_01710"/>
<dbReference type="GO" id="GO:0016757">
    <property type="term" value="F:glycosyltransferase activity"/>
    <property type="evidence" value="ECO:0007669"/>
    <property type="project" value="InterPro"/>
</dbReference>
<accession>A0A1G2F567</accession>
<dbReference type="Pfam" id="PF13439">
    <property type="entry name" value="Glyco_transf_4"/>
    <property type="match status" value="1"/>
</dbReference>
<dbReference type="Gene3D" id="3.40.50.2000">
    <property type="entry name" value="Glycogen Phosphorylase B"/>
    <property type="match status" value="2"/>
</dbReference>
<dbReference type="Proteomes" id="UP000177810">
    <property type="component" value="Unassembled WGS sequence"/>
</dbReference>
<organism evidence="3 4">
    <name type="scientific">Candidatus Portnoybacteria bacterium RBG_13_40_8</name>
    <dbReference type="NCBI Taxonomy" id="1801990"/>
    <lineage>
        <taxon>Bacteria</taxon>
        <taxon>Candidatus Portnoyibacteriota</taxon>
    </lineage>
</organism>
<dbReference type="InterPro" id="IPR028098">
    <property type="entry name" value="Glyco_trans_4-like_N"/>
</dbReference>
<dbReference type="SUPFAM" id="SSF53756">
    <property type="entry name" value="UDP-Glycosyltransferase/glycogen phosphorylase"/>
    <property type="match status" value="1"/>
</dbReference>
<protein>
    <recommendedName>
        <fullName evidence="5">Glycosyl transferase</fullName>
    </recommendedName>
</protein>
<dbReference type="PANTHER" id="PTHR45947:SF3">
    <property type="entry name" value="SULFOQUINOVOSYL TRANSFERASE SQD2"/>
    <property type="match status" value="1"/>
</dbReference>
<evidence type="ECO:0000313" key="3">
    <source>
        <dbReference type="EMBL" id="OGZ33224.1"/>
    </source>
</evidence>
<comment type="caution">
    <text evidence="3">The sequence shown here is derived from an EMBL/GenBank/DDBJ whole genome shotgun (WGS) entry which is preliminary data.</text>
</comment>
<feature type="domain" description="Glycosyl transferase family 1" evidence="1">
    <location>
        <begin position="195"/>
        <end position="331"/>
    </location>
</feature>
<name>A0A1G2F567_9BACT</name>
<dbReference type="EMBL" id="MHMT01000003">
    <property type="protein sequence ID" value="OGZ33224.1"/>
    <property type="molecule type" value="Genomic_DNA"/>
</dbReference>
<feature type="domain" description="Glycosyltransferase subfamily 4-like N-terminal" evidence="2">
    <location>
        <begin position="28"/>
        <end position="183"/>
    </location>
</feature>
<proteinExistence type="predicted"/>
<sequence length="363" mass="41519">MKNLSKNKKKLRIAQIAPLWVTIPPLKYGGIERIVAMLCDGLVERGHKVTLFAAPGSKTKAKLITVFDKPLLDAKISWSNPIWNLRNLSKAFEMVNQGEFDIIHSHLDLWTLFFQGLTKTPVLHTMHNPLYLSDVDVLKDDRLRLFSEEAYRTNIVLISESARSQAMVKLSRAKVIYNGIDLSHFKFSPVGGDHFVWIARMNRHKGVENAIAAAEKMRVKLLLAGRIDPTQRKYFRKVIKPHLNKRIKYVGELTENQLSDFYGSAKALLYPIEWEEPFGLVVAESMACGTPVIAFRRGSMSELIEDGKTGFVVDSNLNKLVGAMKKIEQINRALVRKRVEQRFGKEKMVDNYEKLYYKLCLKK</sequence>
<dbReference type="InterPro" id="IPR050194">
    <property type="entry name" value="Glycosyltransferase_grp1"/>
</dbReference>
<dbReference type="PANTHER" id="PTHR45947">
    <property type="entry name" value="SULFOQUINOVOSYL TRANSFERASE SQD2"/>
    <property type="match status" value="1"/>
</dbReference>
<dbReference type="AlphaFoldDB" id="A0A1G2F567"/>
<evidence type="ECO:0000313" key="4">
    <source>
        <dbReference type="Proteomes" id="UP000177810"/>
    </source>
</evidence>
<dbReference type="InterPro" id="IPR001296">
    <property type="entry name" value="Glyco_trans_1"/>
</dbReference>
<evidence type="ECO:0000259" key="1">
    <source>
        <dbReference type="Pfam" id="PF00534"/>
    </source>
</evidence>
<gene>
    <name evidence="3" type="ORF">A2V69_01710</name>
</gene>
<dbReference type="Pfam" id="PF00534">
    <property type="entry name" value="Glycos_transf_1"/>
    <property type="match status" value="1"/>
</dbReference>
<dbReference type="CDD" id="cd03802">
    <property type="entry name" value="GT4_AviGT4-like"/>
    <property type="match status" value="1"/>
</dbReference>